<dbReference type="SUPFAM" id="SSF50723">
    <property type="entry name" value="Core binding factor beta, CBF"/>
    <property type="match status" value="1"/>
</dbReference>
<evidence type="ECO:0000256" key="1">
    <source>
        <dbReference type="ARBA" id="ARBA00004123"/>
    </source>
</evidence>
<name>A0A1X7UN46_AMPQE</name>
<gene>
    <name evidence="4" type="primary">100638518</name>
</gene>
<dbReference type="Pfam" id="PF02312">
    <property type="entry name" value="CBF_beta"/>
    <property type="match status" value="1"/>
</dbReference>
<dbReference type="KEGG" id="aqu:100638518"/>
<dbReference type="InterPro" id="IPR003417">
    <property type="entry name" value="CBF_beta"/>
</dbReference>
<reference evidence="5" key="1">
    <citation type="journal article" date="2010" name="Nature">
        <title>The Amphimedon queenslandica genome and the evolution of animal complexity.</title>
        <authorList>
            <person name="Srivastava M."/>
            <person name="Simakov O."/>
            <person name="Chapman J."/>
            <person name="Fahey B."/>
            <person name="Gauthier M.E."/>
            <person name="Mitros T."/>
            <person name="Richards G.S."/>
            <person name="Conaco C."/>
            <person name="Dacre M."/>
            <person name="Hellsten U."/>
            <person name="Larroux C."/>
            <person name="Putnam N.H."/>
            <person name="Stanke M."/>
            <person name="Adamska M."/>
            <person name="Darling A."/>
            <person name="Degnan S.M."/>
            <person name="Oakley T.H."/>
            <person name="Plachetzki D.C."/>
            <person name="Zhai Y."/>
            <person name="Adamski M."/>
            <person name="Calcino A."/>
            <person name="Cummins S.F."/>
            <person name="Goodstein D.M."/>
            <person name="Harris C."/>
            <person name="Jackson D.J."/>
            <person name="Leys S.P."/>
            <person name="Shu S."/>
            <person name="Woodcroft B.J."/>
            <person name="Vervoort M."/>
            <person name="Kosik K.S."/>
            <person name="Manning G."/>
            <person name="Degnan B.M."/>
            <person name="Rokhsar D.S."/>
        </authorList>
    </citation>
    <scope>NUCLEOTIDE SEQUENCE [LARGE SCALE GENOMIC DNA]</scope>
</reference>
<accession>A0A1X7UN46</accession>
<comment type="subcellular location">
    <subcellularLocation>
        <location evidence="1">Nucleus</location>
    </subcellularLocation>
</comment>
<evidence type="ECO:0000313" key="4">
    <source>
        <dbReference type="EnsemblMetazoa" id="Aqu2.1.28939_001"/>
    </source>
</evidence>
<dbReference type="STRING" id="400682.A0A1X7UN46"/>
<dbReference type="Proteomes" id="UP000007879">
    <property type="component" value="Unassembled WGS sequence"/>
</dbReference>
<proteinExistence type="inferred from homology"/>
<keyword evidence="2" id="KW-0539">Nucleus</keyword>
<comment type="similarity">
    <text evidence="3">Belongs to the CBF-beta family.</text>
</comment>
<evidence type="ECO:0008006" key="6">
    <source>
        <dbReference type="Google" id="ProtNLM"/>
    </source>
</evidence>
<dbReference type="GO" id="GO:0016513">
    <property type="term" value="C:core-binding factor complex"/>
    <property type="evidence" value="ECO:0007669"/>
    <property type="project" value="TreeGrafter"/>
</dbReference>
<dbReference type="PANTHER" id="PTHR10276:SF3">
    <property type="entry name" value="CORE-BINDING FACTOR SUBUNIT BETA"/>
    <property type="match status" value="1"/>
</dbReference>
<dbReference type="eggNOG" id="KOG4785">
    <property type="taxonomic scope" value="Eukaryota"/>
</dbReference>
<dbReference type="OrthoDB" id="10026505at2759"/>
<evidence type="ECO:0000256" key="2">
    <source>
        <dbReference type="ARBA" id="ARBA00023242"/>
    </source>
</evidence>
<evidence type="ECO:0000313" key="5">
    <source>
        <dbReference type="Proteomes" id="UP000007879"/>
    </source>
</evidence>
<dbReference type="InParanoid" id="A0A1X7UN46"/>
<dbReference type="GO" id="GO:0006357">
    <property type="term" value="P:regulation of transcription by RNA polymerase II"/>
    <property type="evidence" value="ECO:0007669"/>
    <property type="project" value="TreeGrafter"/>
</dbReference>
<evidence type="ECO:0000256" key="3">
    <source>
        <dbReference type="ARBA" id="ARBA00025734"/>
    </source>
</evidence>
<reference evidence="4" key="2">
    <citation type="submission" date="2017-05" db="UniProtKB">
        <authorList>
            <consortium name="EnsemblMetazoa"/>
        </authorList>
    </citation>
    <scope>IDENTIFICATION</scope>
</reference>
<dbReference type="PANTHER" id="PTHR10276">
    <property type="entry name" value="CORE-BINDING FACTOR, BETA SUBUNIT"/>
    <property type="match status" value="1"/>
</dbReference>
<dbReference type="GO" id="GO:0003713">
    <property type="term" value="F:transcription coactivator activity"/>
    <property type="evidence" value="ECO:0007669"/>
    <property type="project" value="InterPro"/>
</dbReference>
<dbReference type="InterPro" id="IPR036552">
    <property type="entry name" value="CBF_bsu_sf"/>
</dbReference>
<keyword evidence="5" id="KW-1185">Reference proteome</keyword>
<sequence>MPRVFPDQQKKFESEEVFKKLSQDSDIKYTGFKDKPHDERRQRFIQDLSEGHSILTFVSTGTNLTLLFCSKALSDDRTAEHKPSRENVDFESELGKVHLSSRFIMNGVCVKWIGWVDLETLTGKAKLVFDDQNAKIEDEVMRQVMKETQERVRLFEESQRKWQEQRQPHSPSEMAS</sequence>
<dbReference type="EnsemblMetazoa" id="Aqu2.1.28939_001">
    <property type="protein sequence ID" value="Aqu2.1.28939_001"/>
    <property type="gene ID" value="Aqu2.1.28939"/>
</dbReference>
<protein>
    <recommendedName>
        <fullName evidence="6">Core-binding factor subunit beta</fullName>
    </recommendedName>
</protein>
<dbReference type="GO" id="GO:0043565">
    <property type="term" value="F:sequence-specific DNA binding"/>
    <property type="evidence" value="ECO:0007669"/>
    <property type="project" value="TreeGrafter"/>
</dbReference>
<dbReference type="Gene3D" id="2.40.250.10">
    <property type="entry name" value="Core binding factor, beta subunit"/>
    <property type="match status" value="1"/>
</dbReference>
<dbReference type="EnsemblMetazoa" id="XM_003387304.3">
    <property type="protein sequence ID" value="XP_003387352.1"/>
    <property type="gene ID" value="LOC100638518"/>
</dbReference>
<dbReference type="AlphaFoldDB" id="A0A1X7UN46"/>
<dbReference type="OMA" id="YAEISMV"/>
<organism evidence="4">
    <name type="scientific">Amphimedon queenslandica</name>
    <name type="common">Sponge</name>
    <dbReference type="NCBI Taxonomy" id="400682"/>
    <lineage>
        <taxon>Eukaryota</taxon>
        <taxon>Metazoa</taxon>
        <taxon>Porifera</taxon>
        <taxon>Demospongiae</taxon>
        <taxon>Heteroscleromorpha</taxon>
        <taxon>Haplosclerida</taxon>
        <taxon>Niphatidae</taxon>
        <taxon>Amphimedon</taxon>
    </lineage>
</organism>